<dbReference type="PANTHER" id="PTHR30451">
    <property type="entry name" value="OUTER MEMBRANE USHER PROTEIN"/>
    <property type="match status" value="1"/>
</dbReference>
<evidence type="ECO:0000259" key="1">
    <source>
        <dbReference type="Pfam" id="PF13953"/>
    </source>
</evidence>
<dbReference type="InterPro" id="IPR025949">
    <property type="entry name" value="PapC-like_C"/>
</dbReference>
<evidence type="ECO:0000313" key="2">
    <source>
        <dbReference type="EMBL" id="QEE24220.1"/>
    </source>
</evidence>
<reference evidence="2 3" key="1">
    <citation type="submission" date="2019-08" db="EMBL/GenBank/DDBJ databases">
        <title>Complete genome sequence of Rhodanobacter glycinis strain T01E-68 isolated from tomato root.</title>
        <authorList>
            <person name="Weon H.-Y."/>
            <person name="Lee S.A."/>
        </authorList>
    </citation>
    <scope>NUCLEOTIDE SEQUENCE [LARGE SCALE GENOMIC DNA]</scope>
    <source>
        <strain evidence="2 3">T01E-68</strain>
    </source>
</reference>
<feature type="domain" description="PapC-like C-terminal" evidence="1">
    <location>
        <begin position="710"/>
        <end position="768"/>
    </location>
</feature>
<dbReference type="InterPro" id="IPR042186">
    <property type="entry name" value="FimD_plug_dom"/>
</dbReference>
<name>A0A5B9E142_9GAMM</name>
<dbReference type="KEGG" id="rgl:CS053_06685"/>
<dbReference type="AlphaFoldDB" id="A0A5B9E142"/>
<dbReference type="PANTHER" id="PTHR30451:SF5">
    <property type="entry name" value="SLR0019 PROTEIN"/>
    <property type="match status" value="1"/>
</dbReference>
<dbReference type="Gene3D" id="2.60.40.3110">
    <property type="match status" value="1"/>
</dbReference>
<protein>
    <submittedName>
        <fullName evidence="2">Fimbrial biogenesis outer membrane usher protein</fullName>
    </submittedName>
</protein>
<dbReference type="Gene3D" id="2.60.40.2070">
    <property type="match status" value="1"/>
</dbReference>
<accession>A0A5B9E142</accession>
<dbReference type="RefSeq" id="WP_147626855.1">
    <property type="nucleotide sequence ID" value="NZ_CP042807.1"/>
</dbReference>
<proteinExistence type="predicted"/>
<dbReference type="EMBL" id="CP042807">
    <property type="protein sequence ID" value="QEE24220.1"/>
    <property type="molecule type" value="Genomic_DNA"/>
</dbReference>
<sequence length="789" mass="84053">MLWVSVADASTFKVTVTADTPTPAANSHAIDGASALSIDPVGTMAAIGGTDLYLETTLNGTDRGLAHFGYRDDQLWATLATLQQLGFKLPADTPSPMRLARLSGVQVDYDREQQSVSLRAPLEMLRLDTQMIDTRAMRVPKASASPGLLLNYNVYGTQTTQGNDSVSAYTELRAFNAAGVLSSTALTQSARTNGRWRTHSVRLDSTWSLSFPESMVTVNVGDTLTGATSWSRATRIGGIQIGSNFALQPYNVTTPLPEFFGSATLPSQVQLYINGMKQYSGKVPAGPFQLNAVPGINGAGNAQVLLTNALGQVTTLNFSLYGTQRLLRQGLTDWSAELGFVREDYGLKSFNYSGEPMASGTWRHGFSNSFTGEAHAEATNGLLDAGVGGDWLLGSAGVVSASAARSTYNGRSGSQLGLGYSWTNSRYNVALNGIRASSGYRDVASLSDGPPPRLSASAQAGINVHRLGSFGLGYTRLDYLHQITRYVSAYWFKSLGRRATLSFNLNQNLDQSRDRSVFLTFSMSLDDRTYGSTSLQHAGNRNTLAVDATRSIPTEGGVGWRAQLQQGGDVHGGLAELDYLGRYGQVQAGVSDLAGNSYTYANATGSVVLMGGGVFPSRSIYNGFAVVSTDGVPNVPVKLENNLIGSTNSRGLLLVTPLNAYQNNKVSIDPMDLPADMRLGKVDLDATPTDRAGTLVRFDITRIRAASIILHDAAGKPLPLGSQVRVRGQHGEPALVGFDGVVYLDTLQAHDVLDVTTPEGSCHVAFDYHNQGDGIPQIGPLTCGNGTQP</sequence>
<dbReference type="GO" id="GO:0015473">
    <property type="term" value="F:fimbrial usher porin activity"/>
    <property type="evidence" value="ECO:0007669"/>
    <property type="project" value="InterPro"/>
</dbReference>
<organism evidence="2 3">
    <name type="scientific">Rhodanobacter glycinis</name>
    <dbReference type="NCBI Taxonomy" id="582702"/>
    <lineage>
        <taxon>Bacteria</taxon>
        <taxon>Pseudomonadati</taxon>
        <taxon>Pseudomonadota</taxon>
        <taxon>Gammaproteobacteria</taxon>
        <taxon>Lysobacterales</taxon>
        <taxon>Rhodanobacteraceae</taxon>
        <taxon>Rhodanobacter</taxon>
    </lineage>
</organism>
<gene>
    <name evidence="2" type="ORF">CS053_06685</name>
</gene>
<dbReference type="Gene3D" id="2.60.40.2610">
    <property type="entry name" value="Outer membrane usher protein FimD, plug domain"/>
    <property type="match status" value="1"/>
</dbReference>
<dbReference type="Proteomes" id="UP000321807">
    <property type="component" value="Chromosome"/>
</dbReference>
<dbReference type="GO" id="GO:0009297">
    <property type="term" value="P:pilus assembly"/>
    <property type="evidence" value="ECO:0007669"/>
    <property type="project" value="InterPro"/>
</dbReference>
<dbReference type="Pfam" id="PF00577">
    <property type="entry name" value="Usher"/>
    <property type="match status" value="1"/>
</dbReference>
<dbReference type="InterPro" id="IPR000015">
    <property type="entry name" value="Fimb_usher"/>
</dbReference>
<evidence type="ECO:0000313" key="3">
    <source>
        <dbReference type="Proteomes" id="UP000321807"/>
    </source>
</evidence>
<dbReference type="InterPro" id="IPR043142">
    <property type="entry name" value="PapC-like_C_sf"/>
</dbReference>
<dbReference type="GO" id="GO:0009279">
    <property type="term" value="C:cell outer membrane"/>
    <property type="evidence" value="ECO:0007669"/>
    <property type="project" value="TreeGrafter"/>
</dbReference>
<dbReference type="Pfam" id="PF13953">
    <property type="entry name" value="PapC_C"/>
    <property type="match status" value="1"/>
</dbReference>